<proteinExistence type="predicted"/>
<dbReference type="Proteomes" id="UP000799441">
    <property type="component" value="Unassembled WGS sequence"/>
</dbReference>
<organism evidence="1 2">
    <name type="scientific">Polychaeton citri CBS 116435</name>
    <dbReference type="NCBI Taxonomy" id="1314669"/>
    <lineage>
        <taxon>Eukaryota</taxon>
        <taxon>Fungi</taxon>
        <taxon>Dikarya</taxon>
        <taxon>Ascomycota</taxon>
        <taxon>Pezizomycotina</taxon>
        <taxon>Dothideomycetes</taxon>
        <taxon>Dothideomycetidae</taxon>
        <taxon>Capnodiales</taxon>
        <taxon>Capnodiaceae</taxon>
        <taxon>Polychaeton</taxon>
    </lineage>
</organism>
<dbReference type="EMBL" id="MU003867">
    <property type="protein sequence ID" value="KAF2716620.1"/>
    <property type="molecule type" value="Genomic_DNA"/>
</dbReference>
<comment type="caution">
    <text evidence="1">The sequence shown here is derived from an EMBL/GenBank/DDBJ whole genome shotgun (WGS) entry which is preliminary data.</text>
</comment>
<dbReference type="AlphaFoldDB" id="A0A9P4PZD6"/>
<protein>
    <submittedName>
        <fullName evidence="1">Uncharacterized protein</fullName>
    </submittedName>
</protein>
<evidence type="ECO:0000313" key="2">
    <source>
        <dbReference type="Proteomes" id="UP000799441"/>
    </source>
</evidence>
<reference evidence="1" key="1">
    <citation type="journal article" date="2020" name="Stud. Mycol.">
        <title>101 Dothideomycetes genomes: a test case for predicting lifestyles and emergence of pathogens.</title>
        <authorList>
            <person name="Haridas S."/>
            <person name="Albert R."/>
            <person name="Binder M."/>
            <person name="Bloem J."/>
            <person name="Labutti K."/>
            <person name="Salamov A."/>
            <person name="Andreopoulos B."/>
            <person name="Baker S."/>
            <person name="Barry K."/>
            <person name="Bills G."/>
            <person name="Bluhm B."/>
            <person name="Cannon C."/>
            <person name="Castanera R."/>
            <person name="Culley D."/>
            <person name="Daum C."/>
            <person name="Ezra D."/>
            <person name="Gonzalez J."/>
            <person name="Henrissat B."/>
            <person name="Kuo A."/>
            <person name="Liang C."/>
            <person name="Lipzen A."/>
            <person name="Lutzoni F."/>
            <person name="Magnuson J."/>
            <person name="Mondo S."/>
            <person name="Nolan M."/>
            <person name="Ohm R."/>
            <person name="Pangilinan J."/>
            <person name="Park H.-J."/>
            <person name="Ramirez L."/>
            <person name="Alfaro M."/>
            <person name="Sun H."/>
            <person name="Tritt A."/>
            <person name="Yoshinaga Y."/>
            <person name="Zwiers L.-H."/>
            <person name="Turgeon B."/>
            <person name="Goodwin S."/>
            <person name="Spatafora J."/>
            <person name="Crous P."/>
            <person name="Grigoriev I."/>
        </authorList>
    </citation>
    <scope>NUCLEOTIDE SEQUENCE</scope>
    <source>
        <strain evidence="1">CBS 116435</strain>
    </source>
</reference>
<sequence>MLSSFDHRECCDENASSGNDSWYTHLVPFSKRDRRLMHNRERPTIEKGGKLCWGTCCTSGGG</sequence>
<gene>
    <name evidence="1" type="ORF">K431DRAFT_12496</name>
</gene>
<keyword evidence="2" id="KW-1185">Reference proteome</keyword>
<accession>A0A9P4PZD6</accession>
<name>A0A9P4PZD6_9PEZI</name>
<evidence type="ECO:0000313" key="1">
    <source>
        <dbReference type="EMBL" id="KAF2716620.1"/>
    </source>
</evidence>